<dbReference type="OrthoDB" id="7785529at2759"/>
<dbReference type="Proteomes" id="UP000235672">
    <property type="component" value="Unassembled WGS sequence"/>
</dbReference>
<accession>A0A2J6QFU1</accession>
<feature type="compositionally biased region" description="Basic and acidic residues" evidence="2">
    <location>
        <begin position="613"/>
        <end position="624"/>
    </location>
</feature>
<evidence type="ECO:0000313" key="4">
    <source>
        <dbReference type="EMBL" id="PMD25120.1"/>
    </source>
</evidence>
<dbReference type="AlphaFoldDB" id="A0A2J6QFU1"/>
<feature type="region of interest" description="Disordered" evidence="2">
    <location>
        <begin position="236"/>
        <end position="351"/>
    </location>
</feature>
<dbReference type="PANTHER" id="PTHR11188:SF161">
    <property type="entry name" value="PH-RESPONSE REGULATOR PROTEIN PALF_RIM8"/>
    <property type="match status" value="1"/>
</dbReference>
<comment type="similarity">
    <text evidence="1">Belongs to the arrestin family. PalF/RIM8 subfamily.</text>
</comment>
<feature type="domain" description="Arrestin C-terminal-like" evidence="3">
    <location>
        <begin position="352"/>
        <end position="514"/>
    </location>
</feature>
<keyword evidence="5" id="KW-1185">Reference proteome</keyword>
<dbReference type="GO" id="GO:0005829">
    <property type="term" value="C:cytosol"/>
    <property type="evidence" value="ECO:0007669"/>
    <property type="project" value="TreeGrafter"/>
</dbReference>
<dbReference type="STRING" id="1745343.A0A2J6QFU1"/>
<feature type="region of interest" description="Disordered" evidence="2">
    <location>
        <begin position="692"/>
        <end position="842"/>
    </location>
</feature>
<dbReference type="InterPro" id="IPR011021">
    <property type="entry name" value="Arrestin-like_N"/>
</dbReference>
<feature type="compositionally biased region" description="Basic and acidic residues" evidence="2">
    <location>
        <begin position="822"/>
        <end position="842"/>
    </location>
</feature>
<dbReference type="SMART" id="SM01017">
    <property type="entry name" value="Arrestin_C"/>
    <property type="match status" value="1"/>
</dbReference>
<feature type="compositionally biased region" description="Pro residues" evidence="2">
    <location>
        <begin position="658"/>
        <end position="673"/>
    </location>
</feature>
<feature type="region of interest" description="Disordered" evidence="2">
    <location>
        <begin position="577"/>
        <end position="625"/>
    </location>
</feature>
<dbReference type="Pfam" id="PF00339">
    <property type="entry name" value="Arrestin_N"/>
    <property type="match status" value="1"/>
</dbReference>
<evidence type="ECO:0000259" key="3">
    <source>
        <dbReference type="SMART" id="SM01017"/>
    </source>
</evidence>
<organism evidence="4 5">
    <name type="scientific">Hyaloscypha hepaticicola</name>
    <dbReference type="NCBI Taxonomy" id="2082293"/>
    <lineage>
        <taxon>Eukaryota</taxon>
        <taxon>Fungi</taxon>
        <taxon>Dikarya</taxon>
        <taxon>Ascomycota</taxon>
        <taxon>Pezizomycotina</taxon>
        <taxon>Leotiomycetes</taxon>
        <taxon>Helotiales</taxon>
        <taxon>Hyaloscyphaceae</taxon>
        <taxon>Hyaloscypha</taxon>
    </lineage>
</organism>
<evidence type="ECO:0000256" key="1">
    <source>
        <dbReference type="ARBA" id="ARBA00037950"/>
    </source>
</evidence>
<dbReference type="InterPro" id="IPR014752">
    <property type="entry name" value="Arrestin-like_C"/>
</dbReference>
<gene>
    <name evidence="4" type="ORF">NA56DRAFT_699926</name>
</gene>
<feature type="compositionally biased region" description="Polar residues" evidence="2">
    <location>
        <begin position="739"/>
        <end position="757"/>
    </location>
</feature>
<dbReference type="InterPro" id="IPR011022">
    <property type="entry name" value="Arrestin_C-like"/>
</dbReference>
<feature type="compositionally biased region" description="Polar residues" evidence="2">
    <location>
        <begin position="586"/>
        <end position="605"/>
    </location>
</feature>
<evidence type="ECO:0000256" key="2">
    <source>
        <dbReference type="SAM" id="MobiDB-lite"/>
    </source>
</evidence>
<dbReference type="PANTHER" id="PTHR11188">
    <property type="entry name" value="ARRESTIN DOMAIN CONTAINING PROTEIN"/>
    <property type="match status" value="1"/>
</dbReference>
<evidence type="ECO:0000313" key="5">
    <source>
        <dbReference type="Proteomes" id="UP000235672"/>
    </source>
</evidence>
<feature type="compositionally biased region" description="Polar residues" evidence="2">
    <location>
        <begin position="704"/>
        <end position="713"/>
    </location>
</feature>
<feature type="compositionally biased region" description="Basic and acidic residues" evidence="2">
    <location>
        <begin position="771"/>
        <end position="783"/>
    </location>
</feature>
<dbReference type="GO" id="GO:0070086">
    <property type="term" value="P:ubiquitin-dependent endocytosis"/>
    <property type="evidence" value="ECO:0007669"/>
    <property type="project" value="TreeGrafter"/>
</dbReference>
<dbReference type="Gene3D" id="2.60.40.640">
    <property type="match status" value="2"/>
</dbReference>
<feature type="compositionally biased region" description="Low complexity" evidence="2">
    <location>
        <begin position="301"/>
        <end position="317"/>
    </location>
</feature>
<feature type="compositionally biased region" description="Polar residues" evidence="2">
    <location>
        <begin position="327"/>
        <end position="336"/>
    </location>
</feature>
<sequence length="842" mass="91495">MSTPHGSLRDRGLGTTVELLASNISPHFHLDMCANATPSDLQLPSASSTRSLLSRLTSPLKKHARNLIDFQIEPDEPHRQYSPGDLVKGAVILAVIKPVRVTHLTVCLHGIVRVFKHPNGANDPSLAAGPLASTSKTQYFGNGHASLFQDEQTLCGEGRLEPAEYRFNFELEFPSKGLPSSIDFERGTISYMITATLTRPTSIAATSSCDRKISLVETVDIGPMPPPKARTISLEPISRRSRKKRTVKKKGVESQENTDVVSVKDPARQRGSPTPEESESQCGSTDHHPTPRSPVPSEAQSVASTATSTDSTVSSSTGLSFRLGPVPSSTKSTQSPKHNKSDSRNGSSCSVDDQTITATIQLLKAGCLPGDNLPVKISIKHTKAIKSMHGIIVTLYRQGRIDSAPPLSLFANINNKEAERLKHEEYYPKSKTGLGGLSLSSAGSSSMFRKDLAQTFAPLLIDPYTLSAVIHASVRVPADVFPTISGVPGQMISFKYYVEVVVDLGGKLASQQRHLPRLGAVSLSSNYGNSSAVKGDGNASILSTWGGSFVETDHIRREKGVIAPVFEITIGTVDSARNRGRGQMSARKQTGDWNEETSATPTTAQEPPYKDPLPPHEASRDPTNRQHQYSYYDQSYEDQNGEYYQGEAYDYRELYPEQGPPPALDHVSIPPPDIQAEAGLNEKERVRHAEARLLPSQPPIDISGASSSNTAFHPSTPPAEQEEDLYGAEDATPPAFLNSFRSSNRTISADTNHTPSAPTLEDLTPTNTQTIEDKQELERRRLLAEASAPSAPLPDDEDNAGQGSSSQHFEPSAPVFSEEENEDRHFGFSGPSRREILPKYER</sequence>
<feature type="compositionally biased region" description="Basic residues" evidence="2">
    <location>
        <begin position="239"/>
        <end position="249"/>
    </location>
</feature>
<dbReference type="GO" id="GO:0031625">
    <property type="term" value="F:ubiquitin protein ligase binding"/>
    <property type="evidence" value="ECO:0007669"/>
    <property type="project" value="TreeGrafter"/>
</dbReference>
<dbReference type="GO" id="GO:0005886">
    <property type="term" value="C:plasma membrane"/>
    <property type="evidence" value="ECO:0007669"/>
    <property type="project" value="TreeGrafter"/>
</dbReference>
<dbReference type="Pfam" id="PF02752">
    <property type="entry name" value="Arrestin_C"/>
    <property type="match status" value="1"/>
</dbReference>
<name>A0A2J6QFU1_9HELO</name>
<dbReference type="GO" id="GO:0030674">
    <property type="term" value="F:protein-macromolecule adaptor activity"/>
    <property type="evidence" value="ECO:0007669"/>
    <property type="project" value="TreeGrafter"/>
</dbReference>
<dbReference type="SUPFAM" id="SSF81296">
    <property type="entry name" value="E set domains"/>
    <property type="match status" value="1"/>
</dbReference>
<reference evidence="4 5" key="1">
    <citation type="submission" date="2016-05" db="EMBL/GenBank/DDBJ databases">
        <title>A degradative enzymes factory behind the ericoid mycorrhizal symbiosis.</title>
        <authorList>
            <consortium name="DOE Joint Genome Institute"/>
            <person name="Martino E."/>
            <person name="Morin E."/>
            <person name="Grelet G."/>
            <person name="Kuo A."/>
            <person name="Kohler A."/>
            <person name="Daghino S."/>
            <person name="Barry K."/>
            <person name="Choi C."/>
            <person name="Cichocki N."/>
            <person name="Clum A."/>
            <person name="Copeland A."/>
            <person name="Hainaut M."/>
            <person name="Haridas S."/>
            <person name="Labutti K."/>
            <person name="Lindquist E."/>
            <person name="Lipzen A."/>
            <person name="Khouja H.-R."/>
            <person name="Murat C."/>
            <person name="Ohm R."/>
            <person name="Olson A."/>
            <person name="Spatafora J."/>
            <person name="Veneault-Fourrey C."/>
            <person name="Henrissat B."/>
            <person name="Grigoriev I."/>
            <person name="Martin F."/>
            <person name="Perotto S."/>
        </authorList>
    </citation>
    <scope>NUCLEOTIDE SEQUENCE [LARGE SCALE GENOMIC DNA]</scope>
    <source>
        <strain evidence="4 5">UAMH 7357</strain>
    </source>
</reference>
<feature type="region of interest" description="Disordered" evidence="2">
    <location>
        <begin position="654"/>
        <end position="674"/>
    </location>
</feature>
<dbReference type="InterPro" id="IPR050357">
    <property type="entry name" value="Arrestin_domain-protein"/>
</dbReference>
<protein>
    <recommendedName>
        <fullName evidence="3">Arrestin C-terminal-like domain-containing protein</fullName>
    </recommendedName>
</protein>
<dbReference type="EMBL" id="KZ613471">
    <property type="protein sequence ID" value="PMD25120.1"/>
    <property type="molecule type" value="Genomic_DNA"/>
</dbReference>
<dbReference type="InterPro" id="IPR014756">
    <property type="entry name" value="Ig_E-set"/>
</dbReference>
<proteinExistence type="inferred from homology"/>